<evidence type="ECO:0000256" key="10">
    <source>
        <dbReference type="ARBA" id="ARBA00030775"/>
    </source>
</evidence>
<dbReference type="Gene3D" id="3.55.40.10">
    <property type="entry name" value="minor pseudopilin epsh domain"/>
    <property type="match status" value="1"/>
</dbReference>
<evidence type="ECO:0000313" key="14">
    <source>
        <dbReference type="Proteomes" id="UP000305539"/>
    </source>
</evidence>
<sequence length="190" mass="20136">MQSKLNVPARSRRGGCDGFTLVELLIVAVIMAFLAVMATPSFVAWRIRDQVDARARVLVSSLNYARSEAIRRGVRVTLCRIDAARRCLAPRVACDGGALDWSCGWAVTTDGNAAASVLRMQPRVAEIAITGNTSEIAFTPPAGQAIGGLRSLEVAPRHSGANMRGGWRRCIRIAAGGRARLTEGGCGSSA</sequence>
<evidence type="ECO:0000256" key="2">
    <source>
        <dbReference type="ARBA" id="ARBA00021549"/>
    </source>
</evidence>
<evidence type="ECO:0000259" key="12">
    <source>
        <dbReference type="Pfam" id="PF12019"/>
    </source>
</evidence>
<keyword evidence="8 11" id="KW-0472">Membrane</keyword>
<dbReference type="GO" id="GO:0005886">
    <property type="term" value="C:plasma membrane"/>
    <property type="evidence" value="ECO:0007669"/>
    <property type="project" value="UniProtKB-SubCell"/>
</dbReference>
<evidence type="ECO:0000256" key="11">
    <source>
        <dbReference type="SAM" id="Phobius"/>
    </source>
</evidence>
<comment type="similarity">
    <text evidence="9">Belongs to the GSP H family.</text>
</comment>
<comment type="subcellular location">
    <subcellularLocation>
        <location evidence="1">Cell inner membrane</location>
        <topology evidence="1">Single-pass membrane protein</topology>
    </subcellularLocation>
</comment>
<evidence type="ECO:0000256" key="1">
    <source>
        <dbReference type="ARBA" id="ARBA00004377"/>
    </source>
</evidence>
<dbReference type="OrthoDB" id="8970652at2"/>
<keyword evidence="3" id="KW-1003">Cell membrane</keyword>
<name>A0A4U1IBZ2_9BURK</name>
<dbReference type="RefSeq" id="WP_136893239.1">
    <property type="nucleotide sequence ID" value="NZ_SWJE01000003.1"/>
</dbReference>
<reference evidence="13 14" key="1">
    <citation type="submission" date="2019-04" db="EMBL/GenBank/DDBJ databases">
        <title>Trinickia sp. 7GSK02, isolated from subtropical forest soil.</title>
        <authorList>
            <person name="Gao Z.-H."/>
            <person name="Qiu L.-H."/>
        </authorList>
    </citation>
    <scope>NUCLEOTIDE SEQUENCE [LARGE SCALE GENOMIC DNA]</scope>
    <source>
        <strain evidence="13 14">7GSK02</strain>
    </source>
</reference>
<feature type="domain" description="General secretion pathway GspH" evidence="12">
    <location>
        <begin position="55"/>
        <end position="177"/>
    </location>
</feature>
<keyword evidence="7 11" id="KW-1133">Transmembrane helix</keyword>
<evidence type="ECO:0000256" key="3">
    <source>
        <dbReference type="ARBA" id="ARBA00022475"/>
    </source>
</evidence>
<dbReference type="GO" id="GO:0015628">
    <property type="term" value="P:protein secretion by the type II secretion system"/>
    <property type="evidence" value="ECO:0007669"/>
    <property type="project" value="InterPro"/>
</dbReference>
<dbReference type="InterPro" id="IPR045584">
    <property type="entry name" value="Pilin-like"/>
</dbReference>
<keyword evidence="6 11" id="KW-0812">Transmembrane</keyword>
<accession>A0A4U1IBZ2</accession>
<dbReference type="InterPro" id="IPR022346">
    <property type="entry name" value="T2SS_GspH"/>
</dbReference>
<dbReference type="NCBIfam" id="TIGR02532">
    <property type="entry name" value="IV_pilin_GFxxxE"/>
    <property type="match status" value="1"/>
</dbReference>
<evidence type="ECO:0000256" key="4">
    <source>
        <dbReference type="ARBA" id="ARBA00022481"/>
    </source>
</evidence>
<gene>
    <name evidence="13" type="ORF">FAZ69_07085</name>
</gene>
<dbReference type="AlphaFoldDB" id="A0A4U1IBZ2"/>
<dbReference type="Proteomes" id="UP000305539">
    <property type="component" value="Unassembled WGS sequence"/>
</dbReference>
<dbReference type="GO" id="GO:0015627">
    <property type="term" value="C:type II protein secretion system complex"/>
    <property type="evidence" value="ECO:0007669"/>
    <property type="project" value="InterPro"/>
</dbReference>
<evidence type="ECO:0000256" key="7">
    <source>
        <dbReference type="ARBA" id="ARBA00022989"/>
    </source>
</evidence>
<evidence type="ECO:0000313" key="13">
    <source>
        <dbReference type="EMBL" id="TKC91123.1"/>
    </source>
</evidence>
<protein>
    <recommendedName>
        <fullName evidence="2">Type II secretion system protein H</fullName>
    </recommendedName>
    <alternativeName>
        <fullName evidence="10">General secretion pathway protein H</fullName>
    </alternativeName>
</protein>
<dbReference type="InterPro" id="IPR012902">
    <property type="entry name" value="N_methyl_site"/>
</dbReference>
<comment type="caution">
    <text evidence="13">The sequence shown here is derived from an EMBL/GenBank/DDBJ whole genome shotgun (WGS) entry which is preliminary data.</text>
</comment>
<evidence type="ECO:0000256" key="5">
    <source>
        <dbReference type="ARBA" id="ARBA00022519"/>
    </source>
</evidence>
<dbReference type="SUPFAM" id="SSF54523">
    <property type="entry name" value="Pili subunits"/>
    <property type="match status" value="1"/>
</dbReference>
<evidence type="ECO:0000256" key="9">
    <source>
        <dbReference type="ARBA" id="ARBA00025772"/>
    </source>
</evidence>
<organism evidence="13 14">
    <name type="scientific">Trinickia terrae</name>
    <dbReference type="NCBI Taxonomy" id="2571161"/>
    <lineage>
        <taxon>Bacteria</taxon>
        <taxon>Pseudomonadati</taxon>
        <taxon>Pseudomonadota</taxon>
        <taxon>Betaproteobacteria</taxon>
        <taxon>Burkholderiales</taxon>
        <taxon>Burkholderiaceae</taxon>
        <taxon>Trinickia</taxon>
    </lineage>
</organism>
<keyword evidence="4" id="KW-0488">Methylation</keyword>
<feature type="transmembrane region" description="Helical" evidence="11">
    <location>
        <begin position="21"/>
        <end position="45"/>
    </location>
</feature>
<proteinExistence type="inferred from homology"/>
<keyword evidence="5" id="KW-0997">Cell inner membrane</keyword>
<evidence type="ECO:0000256" key="8">
    <source>
        <dbReference type="ARBA" id="ARBA00023136"/>
    </source>
</evidence>
<dbReference type="Pfam" id="PF07963">
    <property type="entry name" value="N_methyl"/>
    <property type="match status" value="1"/>
</dbReference>
<evidence type="ECO:0000256" key="6">
    <source>
        <dbReference type="ARBA" id="ARBA00022692"/>
    </source>
</evidence>
<keyword evidence="14" id="KW-1185">Reference proteome</keyword>
<dbReference type="EMBL" id="SWJE01000003">
    <property type="protein sequence ID" value="TKC91123.1"/>
    <property type="molecule type" value="Genomic_DNA"/>
</dbReference>
<dbReference type="Pfam" id="PF12019">
    <property type="entry name" value="GspH"/>
    <property type="match status" value="1"/>
</dbReference>